<evidence type="ECO:0000256" key="5">
    <source>
        <dbReference type="ARBA" id="ARBA00023136"/>
    </source>
</evidence>
<comment type="subcellular location">
    <subcellularLocation>
        <location evidence="1">Cell membrane</location>
        <topology evidence="1">Multi-pass membrane protein</topology>
    </subcellularLocation>
</comment>
<dbReference type="NCBIfam" id="TIGR00704">
    <property type="entry name" value="NaPi_cotrn_rel"/>
    <property type="match status" value="1"/>
</dbReference>
<evidence type="ECO:0000256" key="3">
    <source>
        <dbReference type="ARBA" id="ARBA00022692"/>
    </source>
</evidence>
<evidence type="ECO:0000313" key="7">
    <source>
        <dbReference type="EMBL" id="MFD1736605.1"/>
    </source>
</evidence>
<sequence length="306" mass="32982">MSKDIVWFCVFLAIFMYGLTVMRVGLYNISGDVWKKKLILLTDHPIKGLLVGTFITAILQSSSAIMIITIGFVTAGMLTFKQSLGIMLGANIGTTITAEIMTINIGDVAVYIVMIGFVLLFVKNKSVFALGTSLFGLGCIFISMQGFTSLADSISSKSVVEQLLMYSNLYHSVAIMIGTILTSIIQSSSAVIGIAMGFLHNQDMTISSAIAIMLGANIGTCITAFFASIGAGIEAKRTAYAHIWLNIFGVALFFPFINPLAEWSISLASQPESMLAHASVIFNIICSLIALPFLGLFSRFITAVYR</sequence>
<keyword evidence="8" id="KW-1185">Reference proteome</keyword>
<protein>
    <submittedName>
        <fullName evidence="7">Na/Pi symporter</fullName>
    </submittedName>
</protein>
<feature type="transmembrane region" description="Helical" evidence="6">
    <location>
        <begin position="49"/>
        <end position="80"/>
    </location>
</feature>
<evidence type="ECO:0000256" key="4">
    <source>
        <dbReference type="ARBA" id="ARBA00022989"/>
    </source>
</evidence>
<accession>A0ABW4LN62</accession>
<dbReference type="InterPro" id="IPR003841">
    <property type="entry name" value="Na/Pi_transpt"/>
</dbReference>
<feature type="transmembrane region" description="Helical" evidence="6">
    <location>
        <begin position="5"/>
        <end position="29"/>
    </location>
</feature>
<gene>
    <name evidence="7" type="ORF">ACFSCX_08505</name>
</gene>
<dbReference type="Proteomes" id="UP001597214">
    <property type="component" value="Unassembled WGS sequence"/>
</dbReference>
<dbReference type="RefSeq" id="WP_377927768.1">
    <property type="nucleotide sequence ID" value="NZ_JBHUEM010000009.1"/>
</dbReference>
<keyword evidence="3 6" id="KW-0812">Transmembrane</keyword>
<evidence type="ECO:0000256" key="1">
    <source>
        <dbReference type="ARBA" id="ARBA00004651"/>
    </source>
</evidence>
<keyword evidence="5 6" id="KW-0472">Membrane</keyword>
<keyword evidence="4 6" id="KW-1133">Transmembrane helix</keyword>
<feature type="transmembrane region" description="Helical" evidence="6">
    <location>
        <begin position="128"/>
        <end position="148"/>
    </location>
</feature>
<dbReference type="EMBL" id="JBHUEM010000009">
    <property type="protein sequence ID" value="MFD1736605.1"/>
    <property type="molecule type" value="Genomic_DNA"/>
</dbReference>
<dbReference type="InterPro" id="IPR004633">
    <property type="entry name" value="NaPi_cotrn-rel/YqeW-like"/>
</dbReference>
<feature type="transmembrane region" description="Helical" evidence="6">
    <location>
        <begin position="277"/>
        <end position="297"/>
    </location>
</feature>
<proteinExistence type="predicted"/>
<reference evidence="8" key="1">
    <citation type="journal article" date="2019" name="Int. J. Syst. Evol. Microbiol.">
        <title>The Global Catalogue of Microorganisms (GCM) 10K type strain sequencing project: providing services to taxonomists for standard genome sequencing and annotation.</title>
        <authorList>
            <consortium name="The Broad Institute Genomics Platform"/>
            <consortium name="The Broad Institute Genome Sequencing Center for Infectious Disease"/>
            <person name="Wu L."/>
            <person name="Ma J."/>
        </authorList>
    </citation>
    <scope>NUCLEOTIDE SEQUENCE [LARGE SCALE GENOMIC DNA]</scope>
    <source>
        <strain evidence="8">CCUG 49339</strain>
    </source>
</reference>
<feature type="transmembrane region" description="Helical" evidence="6">
    <location>
        <begin position="169"/>
        <end position="199"/>
    </location>
</feature>
<dbReference type="PANTHER" id="PTHR10010">
    <property type="entry name" value="SOLUTE CARRIER FAMILY 34 SODIUM PHOSPHATE , MEMBER 2-RELATED"/>
    <property type="match status" value="1"/>
</dbReference>
<name>A0ABW4LN62_9BACI</name>
<evidence type="ECO:0000256" key="6">
    <source>
        <dbReference type="SAM" id="Phobius"/>
    </source>
</evidence>
<feature type="transmembrane region" description="Helical" evidence="6">
    <location>
        <begin position="239"/>
        <end position="257"/>
    </location>
</feature>
<keyword evidence="2" id="KW-1003">Cell membrane</keyword>
<evidence type="ECO:0000313" key="8">
    <source>
        <dbReference type="Proteomes" id="UP001597214"/>
    </source>
</evidence>
<organism evidence="7 8">
    <name type="scientific">Bacillus salitolerans</name>
    <dbReference type="NCBI Taxonomy" id="1437434"/>
    <lineage>
        <taxon>Bacteria</taxon>
        <taxon>Bacillati</taxon>
        <taxon>Bacillota</taxon>
        <taxon>Bacilli</taxon>
        <taxon>Bacillales</taxon>
        <taxon>Bacillaceae</taxon>
        <taxon>Bacillus</taxon>
    </lineage>
</organism>
<dbReference type="PANTHER" id="PTHR10010:SF46">
    <property type="entry name" value="SODIUM-DEPENDENT PHOSPHATE TRANSPORT PROTEIN 2B"/>
    <property type="match status" value="1"/>
</dbReference>
<dbReference type="NCBIfam" id="NF037997">
    <property type="entry name" value="Na_Pi_symport"/>
    <property type="match status" value="1"/>
</dbReference>
<evidence type="ECO:0000256" key="2">
    <source>
        <dbReference type="ARBA" id="ARBA00022475"/>
    </source>
</evidence>
<feature type="transmembrane region" description="Helical" evidence="6">
    <location>
        <begin position="101"/>
        <end position="122"/>
    </location>
</feature>
<dbReference type="Pfam" id="PF02690">
    <property type="entry name" value="Na_Pi_cotrans"/>
    <property type="match status" value="2"/>
</dbReference>
<feature type="transmembrane region" description="Helical" evidence="6">
    <location>
        <begin position="205"/>
        <end position="227"/>
    </location>
</feature>
<comment type="caution">
    <text evidence="7">The sequence shown here is derived from an EMBL/GenBank/DDBJ whole genome shotgun (WGS) entry which is preliminary data.</text>
</comment>